<evidence type="ECO:0000313" key="4">
    <source>
        <dbReference type="Proteomes" id="UP001165289"/>
    </source>
</evidence>
<dbReference type="Pfam" id="PF14291">
    <property type="entry name" value="DUF4371"/>
    <property type="match status" value="1"/>
</dbReference>
<feature type="compositionally biased region" description="Polar residues" evidence="1">
    <location>
        <begin position="1"/>
        <end position="15"/>
    </location>
</feature>
<comment type="caution">
    <text evidence="3">The sequence shown here is derived from an EMBL/GenBank/DDBJ whole genome shotgun (WGS) entry which is preliminary data.</text>
</comment>
<proteinExistence type="predicted"/>
<dbReference type="InterPro" id="IPR006580">
    <property type="entry name" value="Znf_TTF"/>
</dbReference>
<dbReference type="PANTHER" id="PTHR45749:SF37">
    <property type="entry name" value="OS05G0311600 PROTEIN"/>
    <property type="match status" value="1"/>
</dbReference>
<dbReference type="InterPro" id="IPR012337">
    <property type="entry name" value="RNaseH-like_sf"/>
</dbReference>
<dbReference type="PANTHER" id="PTHR45749">
    <property type="match status" value="1"/>
</dbReference>
<feature type="region of interest" description="Disordered" evidence="1">
    <location>
        <begin position="1"/>
        <end position="26"/>
    </location>
</feature>
<evidence type="ECO:0000313" key="3">
    <source>
        <dbReference type="EMBL" id="KAI6649386.1"/>
    </source>
</evidence>
<evidence type="ECO:0000259" key="2">
    <source>
        <dbReference type="SMART" id="SM00597"/>
    </source>
</evidence>
<gene>
    <name evidence="3" type="ORF">LOD99_11752</name>
</gene>
<dbReference type="SUPFAM" id="SSF53098">
    <property type="entry name" value="Ribonuclease H-like"/>
    <property type="match status" value="1"/>
</dbReference>
<dbReference type="AlphaFoldDB" id="A0AAV7JKU4"/>
<reference evidence="3 4" key="1">
    <citation type="journal article" date="2023" name="BMC Biol.">
        <title>The compact genome of the sponge Oopsacas minuta (Hexactinellida) is lacking key metazoan core genes.</title>
        <authorList>
            <person name="Santini S."/>
            <person name="Schenkelaars Q."/>
            <person name="Jourda C."/>
            <person name="Duchesne M."/>
            <person name="Belahbib H."/>
            <person name="Rocher C."/>
            <person name="Selva M."/>
            <person name="Riesgo A."/>
            <person name="Vervoort M."/>
            <person name="Leys S.P."/>
            <person name="Kodjabachian L."/>
            <person name="Le Bivic A."/>
            <person name="Borchiellini C."/>
            <person name="Claverie J.M."/>
            <person name="Renard E."/>
        </authorList>
    </citation>
    <scope>NUCLEOTIDE SEQUENCE [LARGE SCALE GENOMIC DNA]</scope>
    <source>
        <strain evidence="3">SPO-2</strain>
    </source>
</reference>
<accession>A0AAV7JKU4</accession>
<dbReference type="EMBL" id="JAKMXF010000321">
    <property type="protein sequence ID" value="KAI6649386.1"/>
    <property type="molecule type" value="Genomic_DNA"/>
</dbReference>
<feature type="domain" description="TTF-type" evidence="2">
    <location>
        <begin position="59"/>
        <end position="148"/>
    </location>
</feature>
<organism evidence="3 4">
    <name type="scientific">Oopsacas minuta</name>
    <dbReference type="NCBI Taxonomy" id="111878"/>
    <lineage>
        <taxon>Eukaryota</taxon>
        <taxon>Metazoa</taxon>
        <taxon>Porifera</taxon>
        <taxon>Hexactinellida</taxon>
        <taxon>Hexasterophora</taxon>
        <taxon>Lyssacinosida</taxon>
        <taxon>Leucopsacidae</taxon>
        <taxon>Oopsacas</taxon>
    </lineage>
</organism>
<keyword evidence="4" id="KW-1185">Reference proteome</keyword>
<name>A0AAV7JKU4_9METZ</name>
<evidence type="ECO:0000256" key="1">
    <source>
        <dbReference type="SAM" id="MobiDB-lite"/>
    </source>
</evidence>
<protein>
    <submittedName>
        <fullName evidence="3">Zinc finger MYM-type protein 1-like</fullName>
    </submittedName>
</protein>
<dbReference type="Proteomes" id="UP001165289">
    <property type="component" value="Unassembled WGS sequence"/>
</dbReference>
<sequence>MNSQAELQDSPTASSAERRFESGTIPTDTTEECQDIALYLSDIPKQPRIIFSTTKFGEKLRSFNPDWYKTYSWLEYSVNRDAAYCFPCRWFSSCLNRPDAPFTQVGFRDWKHATGQKGRLIEHRKSMAHVEAVHTWEEYKVNIQHGTTITRSLDKIGKSMIKENRHYVKTIAEIILLCSRQEIALRGHDETGEYLNPGNFRSLLTFIGNHDQIVGKRIKEGPQNAKYTSPETQNELLGVMGDMVLQTISNEVQKAGIYSLFADETKDISRKEQLSIVLRYVNNSSVYEQLQPISRKLCGQCYDGASVKSGRCSGVQARFRVSALMALYIHCCAHRLNLVLVDSIKGVPIAQDFFSLLEAVYLFLSSEKFNALFEKVQAEQRQEKQPRQLKRLIETHWACRFEAIKTFKETFGALLTTLGSISDGVQRGRAIEAKGLFLQIFEFKFVLCLVTFEHLFSMTNGLSKTLQDPDPDFSAAMSLIDATIETLQTYRSEKQWKEIWNEALTVADDHDIEISSLPRKRKHKLPAKLCDALLTTTVGHREEHSTEDQYCVSIYYRVLDCMIDELNKRFNNESKLCMKGISACSPKSKNF</sequence>
<dbReference type="InterPro" id="IPR025398">
    <property type="entry name" value="DUF4371"/>
</dbReference>
<dbReference type="SMART" id="SM00597">
    <property type="entry name" value="ZnF_TTF"/>
    <property type="match status" value="1"/>
</dbReference>